<organism evidence="7 8">
    <name type="scientific">Glacieibacterium frigidum</name>
    <dbReference type="NCBI Taxonomy" id="2593303"/>
    <lineage>
        <taxon>Bacteria</taxon>
        <taxon>Pseudomonadati</taxon>
        <taxon>Pseudomonadota</taxon>
        <taxon>Alphaproteobacteria</taxon>
        <taxon>Sphingomonadales</taxon>
        <taxon>Sphingosinicellaceae</taxon>
        <taxon>Glacieibacterium</taxon>
    </lineage>
</organism>
<comment type="caution">
    <text evidence="7">The sequence shown here is derived from an EMBL/GenBank/DDBJ whole genome shotgun (WGS) entry which is preliminary data.</text>
</comment>
<dbReference type="Gene3D" id="1.20.1250.20">
    <property type="entry name" value="MFS general substrate transporter like domains"/>
    <property type="match status" value="2"/>
</dbReference>
<accession>A0A552UHQ1</accession>
<evidence type="ECO:0000256" key="2">
    <source>
        <dbReference type="ARBA" id="ARBA00022692"/>
    </source>
</evidence>
<keyword evidence="4 5" id="KW-0472">Membrane</keyword>
<dbReference type="OrthoDB" id="9784658at2"/>
<protein>
    <submittedName>
        <fullName evidence="7">MFS transporter</fullName>
    </submittedName>
</protein>
<feature type="transmembrane region" description="Helical" evidence="5">
    <location>
        <begin position="317"/>
        <end position="341"/>
    </location>
</feature>
<evidence type="ECO:0000256" key="5">
    <source>
        <dbReference type="SAM" id="Phobius"/>
    </source>
</evidence>
<dbReference type="PROSITE" id="PS50850">
    <property type="entry name" value="MFS"/>
    <property type="match status" value="1"/>
</dbReference>
<feature type="transmembrane region" description="Helical" evidence="5">
    <location>
        <begin position="21"/>
        <end position="39"/>
    </location>
</feature>
<keyword evidence="8" id="KW-1185">Reference proteome</keyword>
<dbReference type="InterPro" id="IPR036259">
    <property type="entry name" value="MFS_trans_sf"/>
</dbReference>
<keyword evidence="2 5" id="KW-0812">Transmembrane</keyword>
<feature type="transmembrane region" description="Helical" evidence="5">
    <location>
        <begin position="378"/>
        <end position="399"/>
    </location>
</feature>
<dbReference type="PANTHER" id="PTHR23508">
    <property type="entry name" value="CARBOXYLIC ACID TRANSPORTER PROTEIN HOMOLOG"/>
    <property type="match status" value="1"/>
</dbReference>
<dbReference type="EMBL" id="VJWA01000001">
    <property type="protein sequence ID" value="TRW17755.1"/>
    <property type="molecule type" value="Genomic_DNA"/>
</dbReference>
<feature type="transmembrane region" description="Helical" evidence="5">
    <location>
        <begin position="89"/>
        <end position="107"/>
    </location>
</feature>
<dbReference type="PANTHER" id="PTHR23508:SF10">
    <property type="entry name" value="CARBOXYLIC ACID TRANSPORTER PROTEIN HOMOLOG"/>
    <property type="match status" value="1"/>
</dbReference>
<feature type="domain" description="Major facilitator superfamily (MFS) profile" evidence="6">
    <location>
        <begin position="23"/>
        <end position="405"/>
    </location>
</feature>
<evidence type="ECO:0000256" key="3">
    <source>
        <dbReference type="ARBA" id="ARBA00022989"/>
    </source>
</evidence>
<feature type="transmembrane region" description="Helical" evidence="5">
    <location>
        <begin position="353"/>
        <end position="372"/>
    </location>
</feature>
<dbReference type="Proteomes" id="UP000317894">
    <property type="component" value="Unassembled WGS sequence"/>
</dbReference>
<dbReference type="RefSeq" id="WP_144236447.1">
    <property type="nucleotide sequence ID" value="NZ_VJWA01000001.1"/>
</dbReference>
<feature type="transmembrane region" description="Helical" evidence="5">
    <location>
        <begin position="119"/>
        <end position="138"/>
    </location>
</feature>
<gene>
    <name evidence="7" type="ORF">FMM06_06355</name>
</gene>
<dbReference type="AlphaFoldDB" id="A0A552UHQ1"/>
<feature type="transmembrane region" description="Helical" evidence="5">
    <location>
        <begin position="294"/>
        <end position="311"/>
    </location>
</feature>
<dbReference type="InterPro" id="IPR020846">
    <property type="entry name" value="MFS_dom"/>
</dbReference>
<dbReference type="SUPFAM" id="SSF103473">
    <property type="entry name" value="MFS general substrate transporter"/>
    <property type="match status" value="1"/>
</dbReference>
<feature type="transmembrane region" description="Helical" evidence="5">
    <location>
        <begin position="59"/>
        <end position="77"/>
    </location>
</feature>
<feature type="transmembrane region" description="Helical" evidence="5">
    <location>
        <begin position="264"/>
        <end position="287"/>
    </location>
</feature>
<feature type="transmembrane region" description="Helical" evidence="5">
    <location>
        <begin position="150"/>
        <end position="170"/>
    </location>
</feature>
<reference evidence="7 8" key="1">
    <citation type="submission" date="2019-07" db="EMBL/GenBank/DDBJ databases">
        <title>Novel species isolated from glacier.</title>
        <authorList>
            <person name="Liu Q."/>
            <person name="Xin Y.-H."/>
        </authorList>
    </citation>
    <scope>NUCLEOTIDE SEQUENCE [LARGE SCALE GENOMIC DNA]</scope>
    <source>
        <strain evidence="7 8">LB1R16</strain>
    </source>
</reference>
<sequence length="412" mass="44793">MSVPDADGWRTAESLPLRHRVAAFAFLLAGYFCYAWTWNTVDILRPYIAESLALTRTEAGGMYSAMAGGALIGSIINGQLADRFGRRNALVVVMLSFGLLLVAGAYVTTYPQLLVQRFALGYFTGTMYPITVGIYVTLFPPHIRGQLAGVVLGVYNAAVATLGAVSALFLDSDWRILLYVGVVPAVLAGFALLIMPDDRRLIPYGGVRHTGPISKLPIVELFTPAVRRQTMMLVLMCGLNFFAYQAFTGWVTTYLKESRGFDGVAIGTIVSWQFWGSCLGGFAWGWLADRYGRRVGAIGFVIAAAIVLFYLRAPSSVAILAASGFGYGFAISASVVWGPWLTELYPAHLRSTAASIFNWGRIISFFAPLITAQVADRFGLTVGMTLASACFLVAALVWWRIPETVVRRARVG</sequence>
<feature type="transmembrane region" description="Helical" evidence="5">
    <location>
        <begin position="232"/>
        <end position="252"/>
    </location>
</feature>
<evidence type="ECO:0000256" key="1">
    <source>
        <dbReference type="ARBA" id="ARBA00004141"/>
    </source>
</evidence>
<evidence type="ECO:0000256" key="4">
    <source>
        <dbReference type="ARBA" id="ARBA00023136"/>
    </source>
</evidence>
<proteinExistence type="predicted"/>
<evidence type="ECO:0000313" key="8">
    <source>
        <dbReference type="Proteomes" id="UP000317894"/>
    </source>
</evidence>
<dbReference type="CDD" id="cd17316">
    <property type="entry name" value="MFS_SV2_like"/>
    <property type="match status" value="1"/>
</dbReference>
<dbReference type="InterPro" id="IPR011701">
    <property type="entry name" value="MFS"/>
</dbReference>
<dbReference type="Pfam" id="PF07690">
    <property type="entry name" value="MFS_1"/>
    <property type="match status" value="1"/>
</dbReference>
<name>A0A552UHQ1_9SPHN</name>
<evidence type="ECO:0000259" key="6">
    <source>
        <dbReference type="PROSITE" id="PS50850"/>
    </source>
</evidence>
<feature type="transmembrane region" description="Helical" evidence="5">
    <location>
        <begin position="176"/>
        <end position="195"/>
    </location>
</feature>
<keyword evidence="3 5" id="KW-1133">Transmembrane helix</keyword>
<evidence type="ECO:0000313" key="7">
    <source>
        <dbReference type="EMBL" id="TRW17755.1"/>
    </source>
</evidence>
<dbReference type="GO" id="GO:0046943">
    <property type="term" value="F:carboxylic acid transmembrane transporter activity"/>
    <property type="evidence" value="ECO:0007669"/>
    <property type="project" value="TreeGrafter"/>
</dbReference>
<dbReference type="GO" id="GO:0005886">
    <property type="term" value="C:plasma membrane"/>
    <property type="evidence" value="ECO:0007669"/>
    <property type="project" value="TreeGrafter"/>
</dbReference>
<comment type="subcellular location">
    <subcellularLocation>
        <location evidence="1">Membrane</location>
        <topology evidence="1">Multi-pass membrane protein</topology>
    </subcellularLocation>
</comment>